<dbReference type="Gene3D" id="1.50.10.10">
    <property type="match status" value="2"/>
</dbReference>
<evidence type="ECO:0000313" key="3">
    <source>
        <dbReference type="Proteomes" id="UP000054498"/>
    </source>
</evidence>
<evidence type="ECO:0000256" key="1">
    <source>
        <dbReference type="PIRSR" id="PIRSR607822-1"/>
    </source>
</evidence>
<protein>
    <submittedName>
        <fullName evidence="2">LanC-like protein 3</fullName>
    </submittedName>
</protein>
<gene>
    <name evidence="2" type="ORF">MNEG_2509</name>
</gene>
<keyword evidence="1" id="KW-0862">Zinc</keyword>
<proteinExistence type="predicted"/>
<dbReference type="EMBL" id="KK100504">
    <property type="protein sequence ID" value="KIZ05452.1"/>
    <property type="molecule type" value="Genomic_DNA"/>
</dbReference>
<dbReference type="KEGG" id="mng:MNEG_2509"/>
<dbReference type="InterPro" id="IPR007822">
    <property type="entry name" value="LANC-like"/>
</dbReference>
<dbReference type="GeneID" id="25735387"/>
<feature type="binding site" evidence="1">
    <location>
        <position position="266"/>
    </location>
    <ligand>
        <name>Zn(2+)</name>
        <dbReference type="ChEBI" id="CHEBI:29105"/>
    </ligand>
</feature>
<dbReference type="RefSeq" id="XP_013904471.1">
    <property type="nucleotide sequence ID" value="XM_014049017.1"/>
</dbReference>
<accession>A0A0D2MYL4</accession>
<dbReference type="GO" id="GO:0031179">
    <property type="term" value="P:peptide modification"/>
    <property type="evidence" value="ECO:0007669"/>
    <property type="project" value="InterPro"/>
</dbReference>
<name>A0A0D2MYL4_9CHLO</name>
<dbReference type="GO" id="GO:0005886">
    <property type="term" value="C:plasma membrane"/>
    <property type="evidence" value="ECO:0007669"/>
    <property type="project" value="TreeGrafter"/>
</dbReference>
<dbReference type="InterPro" id="IPR012341">
    <property type="entry name" value="6hp_glycosidase-like_sf"/>
</dbReference>
<dbReference type="Pfam" id="PF05147">
    <property type="entry name" value="LANC_like"/>
    <property type="match status" value="2"/>
</dbReference>
<evidence type="ECO:0000313" key="2">
    <source>
        <dbReference type="EMBL" id="KIZ05452.1"/>
    </source>
</evidence>
<sequence length="428" mass="43111">MRYHLNTAAAAGAAAALPECGARLNAALADVKAAVVAAAPAISGSTVYTGAAGVAYALARASRTDTSLLPLAAHQAAAAAARPGLRRRVPDSVMDGQAGVALVQAVLCGAAQGFDPWDLREAPLARFAACCGRAASPDLSVSDEVLYGRSGTLLGALMLNQQLGRKVVADDHLTAICAAILHSGLEASLPGRPTAGGHWPVMCALGSAEVDDTPLVHWCHSSPGVAMMAAKAFQVTGSRRYLAAAVSAGELVWKRGLLTKGPGLRHGVSATCPTPADLPAALLKAFLSTPKGWPGISVSPASATVSIGSTKVATVSLTGLKGTVQSKPGMAAAKVKAIAGVVTTRSALANLSPFNLAGQALAIAGSGCTLRAINKNTQLAFSCPNIQVQNRFELNNGAGDLQIKGAISAVGDLLNGKLVPAINIPIPV</sequence>
<dbReference type="OrthoDB" id="10257263at2759"/>
<reference evidence="2 3" key="1">
    <citation type="journal article" date="2013" name="BMC Genomics">
        <title>Reconstruction of the lipid metabolism for the microalga Monoraphidium neglectum from its genome sequence reveals characteristics suitable for biofuel production.</title>
        <authorList>
            <person name="Bogen C."/>
            <person name="Al-Dilaimi A."/>
            <person name="Albersmeier A."/>
            <person name="Wichmann J."/>
            <person name="Grundmann M."/>
            <person name="Rupp O."/>
            <person name="Lauersen K.J."/>
            <person name="Blifernez-Klassen O."/>
            <person name="Kalinowski J."/>
            <person name="Goesmann A."/>
            <person name="Mussgnug J.H."/>
            <person name="Kruse O."/>
        </authorList>
    </citation>
    <scope>NUCLEOTIDE SEQUENCE [LARGE SCALE GENOMIC DNA]</scope>
    <source>
        <strain evidence="2 3">SAG 48.87</strain>
    </source>
</reference>
<dbReference type="PRINTS" id="PR01950">
    <property type="entry name" value="LANCSUPER"/>
</dbReference>
<dbReference type="Proteomes" id="UP000054498">
    <property type="component" value="Unassembled WGS sequence"/>
</dbReference>
<dbReference type="PANTHER" id="PTHR12736:SF7">
    <property type="entry name" value="LANC-LIKE PROTEIN 3"/>
    <property type="match status" value="1"/>
</dbReference>
<dbReference type="AlphaFoldDB" id="A0A0D2MYL4"/>
<feature type="binding site" evidence="1">
    <location>
        <position position="219"/>
    </location>
    <ligand>
        <name>Zn(2+)</name>
        <dbReference type="ChEBI" id="CHEBI:29105"/>
    </ligand>
</feature>
<dbReference type="SUPFAM" id="SSF158745">
    <property type="entry name" value="LanC-like"/>
    <property type="match status" value="1"/>
</dbReference>
<dbReference type="GO" id="GO:0005975">
    <property type="term" value="P:carbohydrate metabolic process"/>
    <property type="evidence" value="ECO:0007669"/>
    <property type="project" value="InterPro"/>
</dbReference>
<dbReference type="SMART" id="SM01260">
    <property type="entry name" value="LANC_like"/>
    <property type="match status" value="1"/>
</dbReference>
<organism evidence="2 3">
    <name type="scientific">Monoraphidium neglectum</name>
    <dbReference type="NCBI Taxonomy" id="145388"/>
    <lineage>
        <taxon>Eukaryota</taxon>
        <taxon>Viridiplantae</taxon>
        <taxon>Chlorophyta</taxon>
        <taxon>core chlorophytes</taxon>
        <taxon>Chlorophyceae</taxon>
        <taxon>CS clade</taxon>
        <taxon>Sphaeropleales</taxon>
        <taxon>Selenastraceae</taxon>
        <taxon>Monoraphidium</taxon>
    </lineage>
</organism>
<dbReference type="GO" id="GO:0046872">
    <property type="term" value="F:metal ion binding"/>
    <property type="evidence" value="ECO:0007669"/>
    <property type="project" value="UniProtKB-KW"/>
</dbReference>
<dbReference type="PANTHER" id="PTHR12736">
    <property type="entry name" value="LANC-LIKE PROTEIN"/>
    <property type="match status" value="1"/>
</dbReference>
<keyword evidence="1" id="KW-0479">Metal-binding</keyword>
<keyword evidence="3" id="KW-1185">Reference proteome</keyword>